<dbReference type="InterPro" id="IPR016161">
    <property type="entry name" value="Ald_DH/histidinol_DH"/>
</dbReference>
<dbReference type="OrthoDB" id="3495787at2"/>
<proteinExistence type="inferred from homology"/>
<dbReference type="InterPro" id="IPR029510">
    <property type="entry name" value="Ald_DH_CS_GLU"/>
</dbReference>
<name>A0A238Z7F3_9ACTN</name>
<dbReference type="InterPro" id="IPR015590">
    <property type="entry name" value="Aldehyde_DH_dom"/>
</dbReference>
<dbReference type="FunFam" id="3.40.309.10:FF:000012">
    <property type="entry name" value="Betaine aldehyde dehydrogenase"/>
    <property type="match status" value="1"/>
</dbReference>
<dbReference type="EMBL" id="FZNR01000005">
    <property type="protein sequence ID" value="SNR79385.1"/>
    <property type="molecule type" value="Genomic_DNA"/>
</dbReference>
<dbReference type="SUPFAM" id="SSF53720">
    <property type="entry name" value="ALDH-like"/>
    <property type="match status" value="1"/>
</dbReference>
<gene>
    <name evidence="6" type="ORF">SAMN06264365_105505</name>
</gene>
<evidence type="ECO:0000256" key="2">
    <source>
        <dbReference type="ARBA" id="ARBA00023002"/>
    </source>
</evidence>
<evidence type="ECO:0000313" key="6">
    <source>
        <dbReference type="EMBL" id="SNR79385.1"/>
    </source>
</evidence>
<dbReference type="RefSeq" id="WP_089294149.1">
    <property type="nucleotide sequence ID" value="NZ_BOMU01000035.1"/>
</dbReference>
<dbReference type="FunFam" id="3.40.605.10:FF:000007">
    <property type="entry name" value="NAD/NADP-dependent betaine aldehyde dehydrogenase"/>
    <property type="match status" value="1"/>
</dbReference>
<protein>
    <submittedName>
        <fullName evidence="6">Aldehyde dehydrogenase (NAD+)</fullName>
    </submittedName>
</protein>
<keyword evidence="7" id="KW-1185">Reference proteome</keyword>
<sequence length="502" mass="52938">MVLSIKTKRDAVGLATGELLIGGAWRAAADGRTWTHRHPATGEQVGDFAVATPADVDAAVRAARQVFDEGSWPRSRAKQRITVLRRVAELIRTHTDELRTLQALDNGVPLTFGDEYAMSIECVADVFDHHAGWVDKLAGETLPGYQGGDHLVMTLREPVGVVAAVVPWNGPLLLTAQKVAPALAAGCTVVLKPSEFATFAVLRLAKLLEEAGLPPGVLNVVTGPGDPTGEALITHPLLDKITFTGSRAVGKRVLAAASEGMKRVSLELGGKSPSIVFPDAEVYAAATLTMGTVTLGLSGQACVAHSRALVHRDVYDEFLAIAEGMTTLVTYGDPFDPEVTASPLINDRQLARVLGYIERGQAEGARLVCGGGRPDGELSAGNFVEPVVFADVANSATIAQEEIFGPVLAVVPFADEEEAIRLANDTSYGLAATVYTADVKRAIRMARAVRAGTVGINGYQLEPHVAFGGFGQSGLGREGGRTAIEAYTEVKTVLIPTGDEMM</sequence>
<evidence type="ECO:0000256" key="3">
    <source>
        <dbReference type="PROSITE-ProRule" id="PRU10007"/>
    </source>
</evidence>
<dbReference type="PANTHER" id="PTHR42804:SF1">
    <property type="entry name" value="ALDEHYDE DEHYDROGENASE-RELATED"/>
    <property type="match status" value="1"/>
</dbReference>
<dbReference type="Gene3D" id="3.40.605.10">
    <property type="entry name" value="Aldehyde Dehydrogenase, Chain A, domain 1"/>
    <property type="match status" value="1"/>
</dbReference>
<dbReference type="Pfam" id="PF00171">
    <property type="entry name" value="Aldedh"/>
    <property type="match status" value="1"/>
</dbReference>
<dbReference type="Gene3D" id="3.40.309.10">
    <property type="entry name" value="Aldehyde Dehydrogenase, Chain A, domain 2"/>
    <property type="match status" value="1"/>
</dbReference>
<dbReference type="InterPro" id="IPR016162">
    <property type="entry name" value="Ald_DH_N"/>
</dbReference>
<dbReference type="InterPro" id="IPR016163">
    <property type="entry name" value="Ald_DH_C"/>
</dbReference>
<organism evidence="6 7">
    <name type="scientific">Actinoplanes regularis</name>
    <dbReference type="NCBI Taxonomy" id="52697"/>
    <lineage>
        <taxon>Bacteria</taxon>
        <taxon>Bacillati</taxon>
        <taxon>Actinomycetota</taxon>
        <taxon>Actinomycetes</taxon>
        <taxon>Micromonosporales</taxon>
        <taxon>Micromonosporaceae</taxon>
        <taxon>Actinoplanes</taxon>
    </lineage>
</organism>
<evidence type="ECO:0000259" key="5">
    <source>
        <dbReference type="Pfam" id="PF00171"/>
    </source>
</evidence>
<dbReference type="GO" id="GO:0016620">
    <property type="term" value="F:oxidoreductase activity, acting on the aldehyde or oxo group of donors, NAD or NADP as acceptor"/>
    <property type="evidence" value="ECO:0007669"/>
    <property type="project" value="InterPro"/>
</dbReference>
<feature type="active site" evidence="3">
    <location>
        <position position="267"/>
    </location>
</feature>
<evidence type="ECO:0000313" key="7">
    <source>
        <dbReference type="Proteomes" id="UP000198415"/>
    </source>
</evidence>
<dbReference type="PROSITE" id="PS00687">
    <property type="entry name" value="ALDEHYDE_DEHYDR_GLU"/>
    <property type="match status" value="1"/>
</dbReference>
<evidence type="ECO:0000256" key="1">
    <source>
        <dbReference type="ARBA" id="ARBA00009986"/>
    </source>
</evidence>
<comment type="similarity">
    <text evidence="1 4">Belongs to the aldehyde dehydrogenase family.</text>
</comment>
<evidence type="ECO:0000256" key="4">
    <source>
        <dbReference type="RuleBase" id="RU003345"/>
    </source>
</evidence>
<keyword evidence="2 4" id="KW-0560">Oxidoreductase</keyword>
<reference evidence="6 7" key="1">
    <citation type="submission" date="2017-06" db="EMBL/GenBank/DDBJ databases">
        <authorList>
            <person name="Kim H.J."/>
            <person name="Triplett B.A."/>
        </authorList>
    </citation>
    <scope>NUCLEOTIDE SEQUENCE [LARGE SCALE GENOMIC DNA]</scope>
    <source>
        <strain evidence="6 7">DSM 43151</strain>
    </source>
</reference>
<dbReference type="AlphaFoldDB" id="A0A238Z7F3"/>
<dbReference type="PANTHER" id="PTHR42804">
    <property type="entry name" value="ALDEHYDE DEHYDROGENASE"/>
    <property type="match status" value="1"/>
</dbReference>
<accession>A0A238Z7F3</accession>
<dbReference type="Proteomes" id="UP000198415">
    <property type="component" value="Unassembled WGS sequence"/>
</dbReference>
<feature type="domain" description="Aldehyde dehydrogenase" evidence="5">
    <location>
        <begin position="25"/>
        <end position="493"/>
    </location>
</feature>